<evidence type="ECO:0000259" key="4">
    <source>
        <dbReference type="Pfam" id="PF08241"/>
    </source>
</evidence>
<protein>
    <submittedName>
        <fullName evidence="5">Class I SAM-dependent methyltransferase</fullName>
        <ecNumber evidence="5">2.1.1.-</ecNumber>
    </submittedName>
</protein>
<dbReference type="Pfam" id="PF08241">
    <property type="entry name" value="Methyltransf_11"/>
    <property type="match status" value="1"/>
</dbReference>
<reference evidence="5 6" key="1">
    <citation type="submission" date="2024-07" db="EMBL/GenBank/DDBJ databases">
        <authorList>
            <person name="Thanompreechachai J."/>
            <person name="Duangmal K."/>
        </authorList>
    </citation>
    <scope>NUCLEOTIDE SEQUENCE [LARGE SCALE GENOMIC DNA]</scope>
    <source>
        <strain evidence="5 6">LSe6-4</strain>
    </source>
</reference>
<dbReference type="EMBL" id="JBGFTU010000013">
    <property type="protein sequence ID" value="MEZ0165607.1"/>
    <property type="molecule type" value="Genomic_DNA"/>
</dbReference>
<keyword evidence="2 5" id="KW-0489">Methyltransferase</keyword>
<name>A0ABV4H455_9ACTN</name>
<dbReference type="RefSeq" id="WP_370441832.1">
    <property type="nucleotide sequence ID" value="NZ_JBGFTU010000013.1"/>
</dbReference>
<dbReference type="PANTHER" id="PTHR44942:SF4">
    <property type="entry name" value="METHYLTRANSFERASE TYPE 11 DOMAIN-CONTAINING PROTEIN"/>
    <property type="match status" value="1"/>
</dbReference>
<dbReference type="Proteomes" id="UP001565927">
    <property type="component" value="Unassembled WGS sequence"/>
</dbReference>
<dbReference type="InterPro" id="IPR013216">
    <property type="entry name" value="Methyltransf_11"/>
</dbReference>
<keyword evidence="6" id="KW-1185">Reference proteome</keyword>
<comment type="similarity">
    <text evidence="1">Belongs to the methyltransferase superfamily.</text>
</comment>
<dbReference type="EC" id="2.1.1.-" evidence="5"/>
<dbReference type="GO" id="GO:0032259">
    <property type="term" value="P:methylation"/>
    <property type="evidence" value="ECO:0007669"/>
    <property type="project" value="UniProtKB-KW"/>
</dbReference>
<dbReference type="InterPro" id="IPR051052">
    <property type="entry name" value="Diverse_substrate_MTase"/>
</dbReference>
<organism evidence="5 6">
    <name type="scientific">Kineococcus halophytocola</name>
    <dbReference type="NCBI Taxonomy" id="3234027"/>
    <lineage>
        <taxon>Bacteria</taxon>
        <taxon>Bacillati</taxon>
        <taxon>Actinomycetota</taxon>
        <taxon>Actinomycetes</taxon>
        <taxon>Kineosporiales</taxon>
        <taxon>Kineosporiaceae</taxon>
        <taxon>Kineococcus</taxon>
    </lineage>
</organism>
<gene>
    <name evidence="5" type="ORF">AB2L27_12665</name>
</gene>
<evidence type="ECO:0000256" key="1">
    <source>
        <dbReference type="ARBA" id="ARBA00008361"/>
    </source>
</evidence>
<evidence type="ECO:0000313" key="6">
    <source>
        <dbReference type="Proteomes" id="UP001565927"/>
    </source>
</evidence>
<dbReference type="Gene3D" id="3.40.50.150">
    <property type="entry name" value="Vaccinia Virus protein VP39"/>
    <property type="match status" value="1"/>
</dbReference>
<dbReference type="CDD" id="cd02440">
    <property type="entry name" value="AdoMet_MTases"/>
    <property type="match status" value="1"/>
</dbReference>
<evidence type="ECO:0000256" key="2">
    <source>
        <dbReference type="ARBA" id="ARBA00022603"/>
    </source>
</evidence>
<keyword evidence="3 5" id="KW-0808">Transferase</keyword>
<proteinExistence type="inferred from homology"/>
<comment type="caution">
    <text evidence="5">The sequence shown here is derived from an EMBL/GenBank/DDBJ whole genome shotgun (WGS) entry which is preliminary data.</text>
</comment>
<dbReference type="GO" id="GO:0008168">
    <property type="term" value="F:methyltransferase activity"/>
    <property type="evidence" value="ECO:0007669"/>
    <property type="project" value="UniProtKB-KW"/>
</dbReference>
<evidence type="ECO:0000256" key="3">
    <source>
        <dbReference type="ARBA" id="ARBA00022679"/>
    </source>
</evidence>
<accession>A0ABV4H455</accession>
<dbReference type="SUPFAM" id="SSF53335">
    <property type="entry name" value="S-adenosyl-L-methionine-dependent methyltransferases"/>
    <property type="match status" value="1"/>
</dbReference>
<evidence type="ECO:0000313" key="5">
    <source>
        <dbReference type="EMBL" id="MEZ0165607.1"/>
    </source>
</evidence>
<dbReference type="InterPro" id="IPR029063">
    <property type="entry name" value="SAM-dependent_MTases_sf"/>
</dbReference>
<feature type="domain" description="Methyltransferase type 11" evidence="4">
    <location>
        <begin position="57"/>
        <end position="145"/>
    </location>
</feature>
<dbReference type="PANTHER" id="PTHR44942">
    <property type="entry name" value="METHYLTRANSF_11 DOMAIN-CONTAINING PROTEIN"/>
    <property type="match status" value="1"/>
</dbReference>
<sequence>MSHPGSPSERAADAALERARSFGAVADVYDRARPSYPDEALDWLLPAAPPGRRLRVVDLGAGTGKLTRSLVARGLDVTAVEPSPGMRETFSRVLPGVEVLDGTGESIPLPDGSVDAVLMAQAWHWVDPATAVPEVARVLRPGGRLGLLWNVRDAGVEWVARLDRLLPGPGEEQLGSLAPRVGAPFGPVERYDVRWSDPVTVESLLDLTRSRSWVIALEEARREEVLADVRAQAEERLRQVGSPLSGTLALEYVTRCSRATLPG</sequence>